<proteinExistence type="predicted"/>
<reference evidence="2 3" key="1">
    <citation type="submission" date="2019-03" db="EMBL/GenBank/DDBJ databases">
        <title>First draft genome of Liparis tanakae, snailfish: a comprehensive survey of snailfish specific genes.</title>
        <authorList>
            <person name="Kim W."/>
            <person name="Song I."/>
            <person name="Jeong J.-H."/>
            <person name="Kim D."/>
            <person name="Kim S."/>
            <person name="Ryu S."/>
            <person name="Song J.Y."/>
            <person name="Lee S.K."/>
        </authorList>
    </citation>
    <scope>NUCLEOTIDE SEQUENCE [LARGE SCALE GENOMIC DNA]</scope>
    <source>
        <tissue evidence="2">Muscle</tissue>
    </source>
</reference>
<evidence type="ECO:0000313" key="2">
    <source>
        <dbReference type="EMBL" id="TNN30614.1"/>
    </source>
</evidence>
<keyword evidence="3" id="KW-1185">Reference proteome</keyword>
<sequence>MKKSKNGALAPSAPRSCSDSGILFGGGRKAV</sequence>
<accession>A0A4Z2EQG8</accession>
<evidence type="ECO:0000256" key="1">
    <source>
        <dbReference type="SAM" id="MobiDB-lite"/>
    </source>
</evidence>
<evidence type="ECO:0000313" key="3">
    <source>
        <dbReference type="Proteomes" id="UP000314294"/>
    </source>
</evidence>
<feature type="region of interest" description="Disordered" evidence="1">
    <location>
        <begin position="1"/>
        <end position="31"/>
    </location>
</feature>
<name>A0A4Z2EQG8_9TELE</name>
<dbReference type="EMBL" id="SRLO01004299">
    <property type="protein sequence ID" value="TNN30614.1"/>
    <property type="molecule type" value="Genomic_DNA"/>
</dbReference>
<protein>
    <submittedName>
        <fullName evidence="2">Uncharacterized protein</fullName>
    </submittedName>
</protein>
<dbReference type="Proteomes" id="UP000314294">
    <property type="component" value="Unassembled WGS sequence"/>
</dbReference>
<dbReference type="AlphaFoldDB" id="A0A4Z2EQG8"/>
<gene>
    <name evidence="2" type="ORF">EYF80_059234</name>
</gene>
<comment type="caution">
    <text evidence="2">The sequence shown here is derived from an EMBL/GenBank/DDBJ whole genome shotgun (WGS) entry which is preliminary data.</text>
</comment>
<organism evidence="2 3">
    <name type="scientific">Liparis tanakae</name>
    <name type="common">Tanaka's snailfish</name>
    <dbReference type="NCBI Taxonomy" id="230148"/>
    <lineage>
        <taxon>Eukaryota</taxon>
        <taxon>Metazoa</taxon>
        <taxon>Chordata</taxon>
        <taxon>Craniata</taxon>
        <taxon>Vertebrata</taxon>
        <taxon>Euteleostomi</taxon>
        <taxon>Actinopterygii</taxon>
        <taxon>Neopterygii</taxon>
        <taxon>Teleostei</taxon>
        <taxon>Neoteleostei</taxon>
        <taxon>Acanthomorphata</taxon>
        <taxon>Eupercaria</taxon>
        <taxon>Perciformes</taxon>
        <taxon>Cottioidei</taxon>
        <taxon>Cottales</taxon>
        <taxon>Liparidae</taxon>
        <taxon>Liparis</taxon>
    </lineage>
</organism>